<dbReference type="InterPro" id="IPR017907">
    <property type="entry name" value="Znf_RING_CS"/>
</dbReference>
<keyword evidence="2" id="KW-0547">Nucleotide-binding</keyword>
<evidence type="ECO:0000259" key="10">
    <source>
        <dbReference type="PROSITE" id="PS51192"/>
    </source>
</evidence>
<keyword evidence="1" id="KW-0479">Metal-binding</keyword>
<dbReference type="EMBL" id="ML170160">
    <property type="protein sequence ID" value="TDL26942.1"/>
    <property type="molecule type" value="Genomic_DNA"/>
</dbReference>
<organism evidence="11 12">
    <name type="scientific">Rickenella mellea</name>
    <dbReference type="NCBI Taxonomy" id="50990"/>
    <lineage>
        <taxon>Eukaryota</taxon>
        <taxon>Fungi</taxon>
        <taxon>Dikarya</taxon>
        <taxon>Basidiomycota</taxon>
        <taxon>Agaricomycotina</taxon>
        <taxon>Agaricomycetes</taxon>
        <taxon>Hymenochaetales</taxon>
        <taxon>Rickenellaceae</taxon>
        <taxon>Rickenella</taxon>
    </lineage>
</organism>
<protein>
    <recommendedName>
        <fullName evidence="13">RING-type domain-containing protein</fullName>
    </recommendedName>
</protein>
<dbReference type="InterPro" id="IPR059033">
    <property type="entry name" value="C144_05_dom"/>
</dbReference>
<keyword evidence="6" id="KW-0067">ATP-binding</keyword>
<dbReference type="Gene3D" id="3.40.50.10810">
    <property type="entry name" value="Tandem AAA-ATPase domain"/>
    <property type="match status" value="2"/>
</dbReference>
<dbReference type="InterPro" id="IPR000330">
    <property type="entry name" value="SNF2_N"/>
</dbReference>
<feature type="region of interest" description="Disordered" evidence="8">
    <location>
        <begin position="681"/>
        <end position="741"/>
    </location>
</feature>
<dbReference type="SUPFAM" id="SSF52540">
    <property type="entry name" value="P-loop containing nucleoside triphosphate hydrolases"/>
    <property type="match status" value="2"/>
</dbReference>
<keyword evidence="4" id="KW-0378">Hydrolase</keyword>
<dbReference type="STRING" id="50990.A0A4Y7QIK8"/>
<dbReference type="PANTHER" id="PTHR45865:SF1">
    <property type="entry name" value="E3 UBIQUITIN-PROTEIN LIGASE SHPRH"/>
    <property type="match status" value="1"/>
</dbReference>
<dbReference type="GO" id="GO:0005524">
    <property type="term" value="F:ATP binding"/>
    <property type="evidence" value="ECO:0007669"/>
    <property type="project" value="InterPro"/>
</dbReference>
<evidence type="ECO:0000256" key="8">
    <source>
        <dbReference type="SAM" id="MobiDB-lite"/>
    </source>
</evidence>
<dbReference type="InterPro" id="IPR027417">
    <property type="entry name" value="P-loop_NTPase"/>
</dbReference>
<evidence type="ECO:0000256" key="7">
    <source>
        <dbReference type="PROSITE-ProRule" id="PRU00175"/>
    </source>
</evidence>
<keyword evidence="5" id="KW-0862">Zinc</keyword>
<dbReference type="SUPFAM" id="SSF57850">
    <property type="entry name" value="RING/U-box"/>
    <property type="match status" value="1"/>
</dbReference>
<dbReference type="SMART" id="SM00487">
    <property type="entry name" value="DEXDc"/>
    <property type="match status" value="1"/>
</dbReference>
<feature type="domain" description="Helicase ATP-binding" evidence="10">
    <location>
        <begin position="212"/>
        <end position="477"/>
    </location>
</feature>
<dbReference type="Pfam" id="PF26021">
    <property type="entry name" value="Ferritin_C144_05"/>
    <property type="match status" value="1"/>
</dbReference>
<evidence type="ECO:0000256" key="5">
    <source>
        <dbReference type="ARBA" id="ARBA00022833"/>
    </source>
</evidence>
<dbReference type="GO" id="GO:0000209">
    <property type="term" value="P:protein polyubiquitination"/>
    <property type="evidence" value="ECO:0007669"/>
    <property type="project" value="TreeGrafter"/>
</dbReference>
<dbReference type="GO" id="GO:0016787">
    <property type="term" value="F:hydrolase activity"/>
    <property type="evidence" value="ECO:0007669"/>
    <property type="project" value="UniProtKB-KW"/>
</dbReference>
<keyword evidence="12" id="KW-1185">Reference proteome</keyword>
<reference evidence="11 12" key="1">
    <citation type="submission" date="2018-06" db="EMBL/GenBank/DDBJ databases">
        <title>A transcriptomic atlas of mushroom development highlights an independent origin of complex multicellularity.</title>
        <authorList>
            <consortium name="DOE Joint Genome Institute"/>
            <person name="Krizsan K."/>
            <person name="Almasi E."/>
            <person name="Merenyi Z."/>
            <person name="Sahu N."/>
            <person name="Viragh M."/>
            <person name="Koszo T."/>
            <person name="Mondo S."/>
            <person name="Kiss B."/>
            <person name="Balint B."/>
            <person name="Kues U."/>
            <person name="Barry K."/>
            <person name="Hegedus J.C."/>
            <person name="Henrissat B."/>
            <person name="Johnson J."/>
            <person name="Lipzen A."/>
            <person name="Ohm R."/>
            <person name="Nagy I."/>
            <person name="Pangilinan J."/>
            <person name="Yan J."/>
            <person name="Xiong Y."/>
            <person name="Grigoriev I.V."/>
            <person name="Hibbett D.S."/>
            <person name="Nagy L.G."/>
        </authorList>
    </citation>
    <scope>NUCLEOTIDE SEQUENCE [LARGE SCALE GENOMIC DNA]</scope>
    <source>
        <strain evidence="11 12">SZMC22713</strain>
    </source>
</reference>
<dbReference type="InterPro" id="IPR001841">
    <property type="entry name" value="Znf_RING"/>
</dbReference>
<dbReference type="GO" id="GO:0008270">
    <property type="term" value="F:zinc ion binding"/>
    <property type="evidence" value="ECO:0007669"/>
    <property type="project" value="UniProtKB-KW"/>
</dbReference>
<evidence type="ECO:0000313" key="12">
    <source>
        <dbReference type="Proteomes" id="UP000294933"/>
    </source>
</evidence>
<dbReference type="PROSITE" id="PS50089">
    <property type="entry name" value="ZF_RING_2"/>
    <property type="match status" value="1"/>
</dbReference>
<dbReference type="VEuPathDB" id="FungiDB:BD410DRAFT_714990"/>
<dbReference type="InterPro" id="IPR013083">
    <property type="entry name" value="Znf_RING/FYVE/PHD"/>
</dbReference>
<dbReference type="Pfam" id="PF00176">
    <property type="entry name" value="SNF2-rel_dom"/>
    <property type="match status" value="1"/>
</dbReference>
<evidence type="ECO:0000259" key="9">
    <source>
        <dbReference type="PROSITE" id="PS50089"/>
    </source>
</evidence>
<dbReference type="Gene3D" id="3.40.50.300">
    <property type="entry name" value="P-loop containing nucleotide triphosphate hydrolases"/>
    <property type="match status" value="1"/>
</dbReference>
<dbReference type="OrthoDB" id="5330228at2759"/>
<dbReference type="InterPro" id="IPR018957">
    <property type="entry name" value="Znf_C3HC4_RING-type"/>
</dbReference>
<evidence type="ECO:0008006" key="13">
    <source>
        <dbReference type="Google" id="ProtNLM"/>
    </source>
</evidence>
<dbReference type="PROSITE" id="PS51192">
    <property type="entry name" value="HELICASE_ATP_BIND_1"/>
    <property type="match status" value="1"/>
</dbReference>
<dbReference type="InterPro" id="IPR014001">
    <property type="entry name" value="Helicase_ATP-bd"/>
</dbReference>
<accession>A0A4Y7QIK8</accession>
<dbReference type="Proteomes" id="UP000294933">
    <property type="component" value="Unassembled WGS sequence"/>
</dbReference>
<keyword evidence="3 7" id="KW-0863">Zinc-finger</keyword>
<dbReference type="InterPro" id="IPR038718">
    <property type="entry name" value="SNF2-like_sf"/>
</dbReference>
<evidence type="ECO:0000256" key="4">
    <source>
        <dbReference type="ARBA" id="ARBA00022801"/>
    </source>
</evidence>
<dbReference type="GO" id="GO:0005634">
    <property type="term" value="C:nucleus"/>
    <property type="evidence" value="ECO:0007669"/>
    <property type="project" value="TreeGrafter"/>
</dbReference>
<dbReference type="Pfam" id="PF00097">
    <property type="entry name" value="zf-C3HC4"/>
    <property type="match status" value="1"/>
</dbReference>
<dbReference type="CDD" id="cd18793">
    <property type="entry name" value="SF2_C_SNF"/>
    <property type="match status" value="1"/>
</dbReference>
<proteinExistence type="predicted"/>
<sequence>MDVDESDDAPRKPLFDLPRLCTPGGEELISAANILASNGRATLSASLQVISHSASLADEEESQPDLQLNVIVSVGLVTPTIFGPFSSPTRKHDAAFAQRTFLSHILPPPPTPASYNGQTNIPFLFTVLGPAPNVRVENAVQPKELRPTLLPFQRRSVGWLLEREGKKIDDAGNVVPIPATDIAMPLFWERVSLPGLESCYFNRLNGFLLPSPPPNDDIRGGILAEEPGLGKTLESIALILLNPAVARSPKNKRWDAETRVDVKETTLIVTPASLATQWADELALHSPTLKVLIYEGWQKIRVPLTEATAKEAAAKSMKRKAAGKRQVSNKRRNIGAGITRGRVQRIRYVDEDDDEDDELDGYDEYDDVLDWCSYVNQFDVCITTYNILQQDLGVARAPVIRPRREVASYQHVEKPRSPLIMCEWYRVIMDEVQMVGGGKTEEMVSLIPRLSSFAVSGTPARASVADLVHVLKFLRVGAVVDTPKIWARLQEPAFAHEFASLFSRLAIRTLKSGVQDELTIPTQRRFVVPIDLGRVEQHVYDQNLEQALLEIGLDARGVAATEGWEVDVTVLRTWIRKLRGICTHPQVGQLFKPNDKLLKAGTLKTIGEGMKDQNWRNLMDGRKSKIVTMIRRAQLMQHDKADVYRHRHVLELLLAARTAVKDLEQTLKDVIAEHDAKGEVLKQEAANRKQGGTPASSVEPPEADNGKGKGKEREASVALSEDDSMFDDGLPKTPAGEEHSMKRRALQARLREVLVVEHQVQFLLGDVYHTLGADYSAVEDDSYNSAETVRRALLKTTEDIAEKSMSQLQRTAAKKSVTLKELHISHCGKGGIKSDHLLREADEIIDVLNEQTDLLWQWRARIFELLTAKLSAGEDGKADGEEYARTLETQGEAETYLQAYSAVMADRREVMVAERTALAAHDVRERKLRHTKAAKKAAMALENPEVFMQMQIELQPEDEVLKNDLMKTRKDILKGYKGRAIKSVMVDLSSVVSHITKDTDPEKIIAKEWATTLRRLIQVQGILMDKLESDMVQFRKAFNDRIQYFRQLQEISDSVTDATWEGSVKAAIEGCKLEETSLEADINKNRARQRYLEHMAQTQQDGEEDEDEGVCIMCRCDFVRGFITQCAHVYCEDCMKAWLQKKEGKTCPVCRVIINVDQMQRISMREKEVEKALPPTVNGCEPAPRSRRIVQYNTIDPRLFEEIQNVESVGSYGTKIQTLVRHLLFLQDNDPGAKSIVFSAWADSLHIIEHALVANGIPCLRIDQKRGKQNAANVFKNSPEILVLLLHGERENAGLNVTSASRVFLVESVVQHNFEIQAIARIDRMGQTRPTEVYCYYAEDTVEKNILDLAARQGSSLYTKERASGTLHVSSLGSQDTKIDGPSKKAKQKGDFIMRSDDMLAVLFPHMFEDIEYLLDEDSQGMDMDGGDDWNGPYSRQERTEQPVAGPSRLR</sequence>
<feature type="region of interest" description="Disordered" evidence="8">
    <location>
        <begin position="1419"/>
        <end position="1451"/>
    </location>
</feature>
<evidence type="ECO:0000313" key="11">
    <source>
        <dbReference type="EMBL" id="TDL26942.1"/>
    </source>
</evidence>
<name>A0A4Y7QIK8_9AGAM</name>
<dbReference type="GO" id="GO:0061630">
    <property type="term" value="F:ubiquitin protein ligase activity"/>
    <property type="evidence" value="ECO:0007669"/>
    <property type="project" value="TreeGrafter"/>
</dbReference>
<evidence type="ECO:0000256" key="3">
    <source>
        <dbReference type="ARBA" id="ARBA00022771"/>
    </source>
</evidence>
<evidence type="ECO:0000256" key="6">
    <source>
        <dbReference type="ARBA" id="ARBA00022840"/>
    </source>
</evidence>
<feature type="compositionally biased region" description="Acidic residues" evidence="8">
    <location>
        <begin position="1419"/>
        <end position="1428"/>
    </location>
</feature>
<dbReference type="InterPro" id="IPR049730">
    <property type="entry name" value="SNF2/RAD54-like_C"/>
</dbReference>
<dbReference type="InterPro" id="IPR052583">
    <property type="entry name" value="ATP-helicase/E3_Ub-Ligase"/>
</dbReference>
<dbReference type="GO" id="GO:0006974">
    <property type="term" value="P:DNA damage response"/>
    <property type="evidence" value="ECO:0007669"/>
    <property type="project" value="TreeGrafter"/>
</dbReference>
<dbReference type="PROSITE" id="PS00518">
    <property type="entry name" value="ZF_RING_1"/>
    <property type="match status" value="1"/>
</dbReference>
<gene>
    <name evidence="11" type="ORF">BD410DRAFT_714990</name>
</gene>
<evidence type="ECO:0000256" key="1">
    <source>
        <dbReference type="ARBA" id="ARBA00022723"/>
    </source>
</evidence>
<dbReference type="Gene3D" id="3.30.40.10">
    <property type="entry name" value="Zinc/RING finger domain, C3HC4 (zinc finger)"/>
    <property type="match status" value="1"/>
</dbReference>
<evidence type="ECO:0000256" key="2">
    <source>
        <dbReference type="ARBA" id="ARBA00022741"/>
    </source>
</evidence>
<feature type="domain" description="RING-type" evidence="9">
    <location>
        <begin position="1111"/>
        <end position="1151"/>
    </location>
</feature>
<dbReference type="PANTHER" id="PTHR45865">
    <property type="entry name" value="E3 UBIQUITIN-PROTEIN LIGASE SHPRH FAMILY MEMBER"/>
    <property type="match status" value="1"/>
</dbReference>
<feature type="compositionally biased region" description="Basic and acidic residues" evidence="8">
    <location>
        <begin position="704"/>
        <end position="715"/>
    </location>
</feature>